<name>A0AAV5VVZ0_9BILA</name>
<keyword evidence="2" id="KW-1185">Reference proteome</keyword>
<reference evidence="1" key="1">
    <citation type="submission" date="2023-10" db="EMBL/GenBank/DDBJ databases">
        <title>Genome assembly of Pristionchus species.</title>
        <authorList>
            <person name="Yoshida K."/>
            <person name="Sommer R.J."/>
        </authorList>
    </citation>
    <scope>NUCLEOTIDE SEQUENCE</scope>
    <source>
        <strain evidence="1">RS5133</strain>
    </source>
</reference>
<dbReference type="Proteomes" id="UP001432322">
    <property type="component" value="Unassembled WGS sequence"/>
</dbReference>
<dbReference type="EMBL" id="BTSY01000004">
    <property type="protein sequence ID" value="GMT22690.1"/>
    <property type="molecule type" value="Genomic_DNA"/>
</dbReference>
<protein>
    <submittedName>
        <fullName evidence="1">Uncharacterized protein</fullName>
    </submittedName>
</protein>
<gene>
    <name evidence="1" type="ORF">PFISCL1PPCAC_13987</name>
</gene>
<evidence type="ECO:0000313" key="1">
    <source>
        <dbReference type="EMBL" id="GMT22690.1"/>
    </source>
</evidence>
<proteinExistence type="predicted"/>
<evidence type="ECO:0000313" key="2">
    <source>
        <dbReference type="Proteomes" id="UP001432322"/>
    </source>
</evidence>
<feature type="non-terminal residue" evidence="1">
    <location>
        <position position="1"/>
    </location>
</feature>
<comment type="caution">
    <text evidence="1">The sequence shown here is derived from an EMBL/GenBank/DDBJ whole genome shotgun (WGS) entry which is preliminary data.</text>
</comment>
<sequence>TSLPSSGHVDSILERSRDGVRLDFRGVNRYFAVLHRCMNNSSVVRLHLSYLLCMNFKFFLVHFHLSPLIYTQILIVGQLAQHLRHHPEPRRSVCIVYLGEDSCVPGC</sequence>
<dbReference type="AlphaFoldDB" id="A0AAV5VVZ0"/>
<organism evidence="1 2">
    <name type="scientific">Pristionchus fissidentatus</name>
    <dbReference type="NCBI Taxonomy" id="1538716"/>
    <lineage>
        <taxon>Eukaryota</taxon>
        <taxon>Metazoa</taxon>
        <taxon>Ecdysozoa</taxon>
        <taxon>Nematoda</taxon>
        <taxon>Chromadorea</taxon>
        <taxon>Rhabditida</taxon>
        <taxon>Rhabditina</taxon>
        <taxon>Diplogasteromorpha</taxon>
        <taxon>Diplogasteroidea</taxon>
        <taxon>Neodiplogasteridae</taxon>
        <taxon>Pristionchus</taxon>
    </lineage>
</organism>
<accession>A0AAV5VVZ0</accession>